<name>A0A514CT67_9CAUD</name>
<proteinExistence type="predicted"/>
<organism evidence="1 2">
    <name type="scientific">Achromobacter phage Motura</name>
    <dbReference type="NCBI Taxonomy" id="2591403"/>
    <lineage>
        <taxon>Viruses</taxon>
        <taxon>Duplodnaviria</taxon>
        <taxon>Heunggongvirae</taxon>
        <taxon>Uroviricota</taxon>
        <taxon>Caudoviricetes</taxon>
        <taxon>Moturavirus</taxon>
        <taxon>Moturavirus motura</taxon>
    </lineage>
</organism>
<accession>A0A514CT67</accession>
<keyword evidence="2" id="KW-1185">Reference proteome</keyword>
<dbReference type="GeneID" id="56136131"/>
<sequence length="406" mass="45542">MSNPYEIDKRLGVKTPRTVLLPPYMFDDYYVEYTNSIDAVFGPEVDNKIRVIQKIRDMWVTNPDLEREVMAHHVIPFDLWSQPEREILVKQVNMLGMRLKSAGVLTNNDYHVISRFLGQYWFEKGTYGFIEFINFCLGTNLIVRNLWSRDEGDDEYHDFTAEVGGVPPGTPIWEGGEWFPTTHVEIEAKGGLERLDLETLVEFFYEIANYNLVLHSVDISFDMPVLDTLGKANLEAEIVALGMYNDNVVVMSTEGRYGVDAPPTTELPQLPTQVLVVAAGDAPGFVLTNPNAWFADNSGRKLMVYNPASDANITTSVREILELPSAVMGASVADFNAAVVLCNPTGWVRLPGAQRARGRIPVWSAQPTLTVDNTSISTETLGFGQYFIVNPVGWTQIEPGKFTPYW</sequence>
<evidence type="ECO:0000313" key="2">
    <source>
        <dbReference type="Proteomes" id="UP000320799"/>
    </source>
</evidence>
<protein>
    <submittedName>
        <fullName evidence="1">Uncharacterized protein</fullName>
    </submittedName>
</protein>
<dbReference type="RefSeq" id="YP_009903855.1">
    <property type="nucleotide sequence ID" value="NC_049849.1"/>
</dbReference>
<dbReference type="KEGG" id="vg:56136131"/>
<dbReference type="Proteomes" id="UP000320799">
    <property type="component" value="Segment"/>
</dbReference>
<dbReference type="EMBL" id="MN094788">
    <property type="protein sequence ID" value="QDH83679.1"/>
    <property type="molecule type" value="Genomic_DNA"/>
</dbReference>
<reference evidence="1 2" key="1">
    <citation type="submission" date="2019-06" db="EMBL/GenBank/DDBJ databases">
        <authorList>
            <person name="Kincaid V.D."/>
            <person name="Fuller A."/>
            <person name="Hodges K."/>
            <person name="Bansal M."/>
            <person name="Essig J."/>
            <person name="Johnson A."/>
        </authorList>
    </citation>
    <scope>NUCLEOTIDE SEQUENCE [LARGE SCALE GENOMIC DNA]</scope>
</reference>
<evidence type="ECO:0000313" key="1">
    <source>
        <dbReference type="EMBL" id="QDH83679.1"/>
    </source>
</evidence>